<accession>A0A6B3NI99</accession>
<proteinExistence type="predicted"/>
<dbReference type="Gene3D" id="2.115.10.20">
    <property type="entry name" value="Glycosyl hydrolase domain, family 43"/>
    <property type="match status" value="1"/>
</dbReference>
<dbReference type="SUPFAM" id="SSF75005">
    <property type="entry name" value="Arabinanase/levansucrase/invertase"/>
    <property type="match status" value="1"/>
</dbReference>
<comment type="caution">
    <text evidence="1">The sequence shown here is derived from an EMBL/GenBank/DDBJ whole genome shotgun (WGS) entry which is preliminary data.</text>
</comment>
<reference evidence="1" key="1">
    <citation type="submission" date="2019-11" db="EMBL/GenBank/DDBJ databases">
        <title>Genomic insights into an expanded diversity of filamentous marine cyanobacteria reveals the extraordinary biosynthetic potential of Moorea and Okeania.</title>
        <authorList>
            <person name="Ferreira Leao T."/>
            <person name="Wang M."/>
            <person name="Moss N."/>
            <person name="Da Silva R."/>
            <person name="Sanders J."/>
            <person name="Nurk S."/>
            <person name="Gurevich A."/>
            <person name="Humphrey G."/>
            <person name="Reher R."/>
            <person name="Zhu Q."/>
            <person name="Belda-Ferre P."/>
            <person name="Glukhov E."/>
            <person name="Rex R."/>
            <person name="Dorrestein P.C."/>
            <person name="Knight R."/>
            <person name="Pevzner P."/>
            <person name="Gerwick W.H."/>
            <person name="Gerwick L."/>
        </authorList>
    </citation>
    <scope>NUCLEOTIDE SEQUENCE</scope>
    <source>
        <strain evidence="1">SIO1C4</strain>
    </source>
</reference>
<protein>
    <recommendedName>
        <fullName evidence="2">Glycoside hydrolase family 68 protein</fullName>
    </recommendedName>
</protein>
<organism evidence="1">
    <name type="scientific">Symploca sp. SIO1C4</name>
    <dbReference type="NCBI Taxonomy" id="2607765"/>
    <lineage>
        <taxon>Bacteria</taxon>
        <taxon>Bacillati</taxon>
        <taxon>Cyanobacteriota</taxon>
        <taxon>Cyanophyceae</taxon>
        <taxon>Coleofasciculales</taxon>
        <taxon>Coleofasciculaceae</taxon>
        <taxon>Symploca</taxon>
    </lineage>
</organism>
<dbReference type="EMBL" id="JAAHFQ010000358">
    <property type="protein sequence ID" value="NER29381.1"/>
    <property type="molecule type" value="Genomic_DNA"/>
</dbReference>
<sequence>MPLENNKSKQSRSKYLLFYITCPDDVGGPFWEYGQINGAILAEDFSLEKELGSLFTSDPDDYWRSHHLLAGSLWQGEGNSVYFFYGGCPQPPNLLYESLGFSKGIIKDNWEFNWEPPQPLKFIDWGEHYDYCYHPEYPDQIHRQWRDPFIVFHQDKYWMFTSAAAKTTSKLYKGCVGLSVADNLEGPYTSLPPALFPHFNTEEGTEGIVYECERSHVYYQDGIWHLFFCVWKRRTNPLWFEQIGKSINSVADSSLYHYVSPEIQGPYTPVSKFPVVKGSSESNLYATSFILGLEEELVAYGLDIESLSLDVSGHWKVLWNNGHPEIKKVSSRNGLDLTNLYWRLKPEGHQVWDAMLLKLPA</sequence>
<dbReference type="InterPro" id="IPR023296">
    <property type="entry name" value="Glyco_hydro_beta-prop_sf"/>
</dbReference>
<name>A0A6B3NI99_9CYAN</name>
<evidence type="ECO:0008006" key="2">
    <source>
        <dbReference type="Google" id="ProtNLM"/>
    </source>
</evidence>
<evidence type="ECO:0000313" key="1">
    <source>
        <dbReference type="EMBL" id="NER29381.1"/>
    </source>
</evidence>
<dbReference type="AlphaFoldDB" id="A0A6B3NI99"/>
<gene>
    <name evidence="1" type="ORF">F6J89_17585</name>
</gene>